<keyword evidence="3" id="KW-0238">DNA-binding</keyword>
<dbReference type="Pfam" id="PF00210">
    <property type="entry name" value="Ferritin"/>
    <property type="match status" value="1"/>
</dbReference>
<dbReference type="PANTHER" id="PTHR42932:SF1">
    <property type="entry name" value="GENERAL STRESS PROTEIN 20U"/>
    <property type="match status" value="1"/>
</dbReference>
<name>A0A9W4XFX0_9FLAO</name>
<dbReference type="InterPro" id="IPR012347">
    <property type="entry name" value="Ferritin-like"/>
</dbReference>
<proteinExistence type="inferred from homology"/>
<dbReference type="RefSeq" id="WP_263361251.1">
    <property type="nucleotide sequence ID" value="NZ_OX336425.1"/>
</dbReference>
<dbReference type="EMBL" id="OX336425">
    <property type="protein sequence ID" value="CAI2768671.1"/>
    <property type="molecule type" value="Genomic_DNA"/>
</dbReference>
<keyword evidence="3" id="KW-0560">Oxidoreductase</keyword>
<dbReference type="Proteomes" id="UP001152749">
    <property type="component" value="Chromosome"/>
</dbReference>
<dbReference type="SUPFAM" id="SSF47240">
    <property type="entry name" value="Ferritin-like"/>
    <property type="match status" value="1"/>
</dbReference>
<organism evidence="3 4">
    <name type="scientific">Flavobacterium collinsii</name>
    <dbReference type="NCBI Taxonomy" id="1114861"/>
    <lineage>
        <taxon>Bacteria</taxon>
        <taxon>Pseudomonadati</taxon>
        <taxon>Bacteroidota</taxon>
        <taxon>Flavobacteriia</taxon>
        <taxon>Flavobacteriales</taxon>
        <taxon>Flavobacteriaceae</taxon>
        <taxon>Flavobacterium</taxon>
    </lineage>
</organism>
<evidence type="ECO:0000313" key="4">
    <source>
        <dbReference type="Proteomes" id="UP001152749"/>
    </source>
</evidence>
<evidence type="ECO:0000313" key="3">
    <source>
        <dbReference type="EMBL" id="CAI2768671.1"/>
    </source>
</evidence>
<dbReference type="GO" id="GO:0003677">
    <property type="term" value="F:DNA binding"/>
    <property type="evidence" value="ECO:0007669"/>
    <property type="project" value="UniProtKB-KW"/>
</dbReference>
<reference evidence="3" key="1">
    <citation type="submission" date="2022-09" db="EMBL/GenBank/DDBJ databases">
        <authorList>
            <person name="Duchaud E."/>
        </authorList>
    </citation>
    <scope>NUCLEOTIDE SEQUENCE</scope>
    <source>
        <strain evidence="3">TRV642</strain>
    </source>
</reference>
<dbReference type="InterPro" id="IPR008331">
    <property type="entry name" value="Ferritin_DPS_dom"/>
</dbReference>
<gene>
    <name evidence="3" type="ORF">TRV642_3942</name>
</gene>
<dbReference type="InterPro" id="IPR009078">
    <property type="entry name" value="Ferritin-like_SF"/>
</dbReference>
<protein>
    <submittedName>
        <fullName evidence="3">Non-specific DNA-binding protein Dps / Iron-binding ferritin-like antioxidant protein / Ferroxidase</fullName>
        <ecNumber evidence="3">1.16.3.1</ecNumber>
    </submittedName>
</protein>
<dbReference type="InterPro" id="IPR002177">
    <property type="entry name" value="DPS_DNA-bd"/>
</dbReference>
<feature type="domain" description="Ferritin/DPS" evidence="2">
    <location>
        <begin position="18"/>
        <end position="152"/>
    </location>
</feature>
<sequence length="157" mass="17789">MKINIGITESDCQSAANELAKIPADEYILYAKTIKVHWNVEGVDFYKKYKFFGSQFTQLDEIIDSAAHRIGVLVYCAGPSLKLFLKLTHLTQETNSANNGKCFLTVLLNECENIIIHLRENIYRFANDFSDLGSRDFLNGLSTGCQQGVWFLHCDLN</sequence>
<accession>A0A9W4XFX0</accession>
<dbReference type="GO" id="GO:0008199">
    <property type="term" value="F:ferric iron binding"/>
    <property type="evidence" value="ECO:0007669"/>
    <property type="project" value="InterPro"/>
</dbReference>
<dbReference type="Gene3D" id="1.20.1260.10">
    <property type="match status" value="1"/>
</dbReference>
<dbReference type="KEGG" id="fcs:TRV642_3942"/>
<dbReference type="EC" id="1.16.3.1" evidence="3"/>
<dbReference type="GO" id="GO:0004322">
    <property type="term" value="F:ferroxidase activity"/>
    <property type="evidence" value="ECO:0007669"/>
    <property type="project" value="UniProtKB-EC"/>
</dbReference>
<dbReference type="AlphaFoldDB" id="A0A9W4XFX0"/>
<comment type="similarity">
    <text evidence="1">Belongs to the Dps family.</text>
</comment>
<dbReference type="PANTHER" id="PTHR42932">
    <property type="entry name" value="GENERAL STRESS PROTEIN 20U"/>
    <property type="match status" value="1"/>
</dbReference>
<evidence type="ECO:0000256" key="1">
    <source>
        <dbReference type="ARBA" id="ARBA00009497"/>
    </source>
</evidence>
<evidence type="ECO:0000259" key="2">
    <source>
        <dbReference type="Pfam" id="PF00210"/>
    </source>
</evidence>